<dbReference type="SUPFAM" id="SSF55811">
    <property type="entry name" value="Nudix"/>
    <property type="match status" value="1"/>
</dbReference>
<evidence type="ECO:0000313" key="8">
    <source>
        <dbReference type="Proteomes" id="UP001592528"/>
    </source>
</evidence>
<evidence type="ECO:0000256" key="3">
    <source>
        <dbReference type="ARBA" id="ARBA00022801"/>
    </source>
</evidence>
<evidence type="ECO:0000256" key="5">
    <source>
        <dbReference type="RuleBase" id="RU003476"/>
    </source>
</evidence>
<keyword evidence="3 5" id="KW-0378">Hydrolase</keyword>
<dbReference type="RefSeq" id="WP_232242716.1">
    <property type="nucleotide sequence ID" value="NZ_JBHEZZ010000023.1"/>
</dbReference>
<dbReference type="CDD" id="cd18876">
    <property type="entry name" value="NUDIX_Hydrolase"/>
    <property type="match status" value="1"/>
</dbReference>
<dbReference type="EMBL" id="JBHEZZ010000023">
    <property type="protein sequence ID" value="MFC1405798.1"/>
    <property type="molecule type" value="Genomic_DNA"/>
</dbReference>
<evidence type="ECO:0000259" key="6">
    <source>
        <dbReference type="PROSITE" id="PS51462"/>
    </source>
</evidence>
<dbReference type="PANTHER" id="PTHR43046">
    <property type="entry name" value="GDP-MANNOSE MANNOSYL HYDROLASE"/>
    <property type="match status" value="1"/>
</dbReference>
<dbReference type="Gene3D" id="3.90.79.10">
    <property type="entry name" value="Nucleoside Triphosphate Pyrophosphohydrolase"/>
    <property type="match status" value="1"/>
</dbReference>
<dbReference type="InterPro" id="IPR000086">
    <property type="entry name" value="NUDIX_hydrolase_dom"/>
</dbReference>
<comment type="similarity">
    <text evidence="2 5">Belongs to the Nudix hydrolase family.</text>
</comment>
<proteinExistence type="inferred from homology"/>
<comment type="cofactor">
    <cofactor evidence="1">
        <name>Mg(2+)</name>
        <dbReference type="ChEBI" id="CHEBI:18420"/>
    </cofactor>
</comment>
<evidence type="ECO:0000256" key="4">
    <source>
        <dbReference type="ARBA" id="ARBA00022842"/>
    </source>
</evidence>
<dbReference type="PROSITE" id="PS00893">
    <property type="entry name" value="NUDIX_BOX"/>
    <property type="match status" value="1"/>
</dbReference>
<reference evidence="7 8" key="1">
    <citation type="submission" date="2024-09" db="EMBL/GenBank/DDBJ databases">
        <authorList>
            <person name="Lee S.D."/>
        </authorList>
    </citation>
    <scope>NUCLEOTIDE SEQUENCE [LARGE SCALE GENOMIC DNA]</scope>
    <source>
        <strain evidence="7 8">N1-5</strain>
    </source>
</reference>
<feature type="domain" description="Nudix hydrolase" evidence="6">
    <location>
        <begin position="9"/>
        <end position="138"/>
    </location>
</feature>
<protein>
    <submittedName>
        <fullName evidence="7">NUDIX domain-containing protein</fullName>
    </submittedName>
</protein>
<dbReference type="InterPro" id="IPR015797">
    <property type="entry name" value="NUDIX_hydrolase-like_dom_sf"/>
</dbReference>
<keyword evidence="8" id="KW-1185">Reference proteome</keyword>
<gene>
    <name evidence="7" type="ORF">ACEZDJ_31360</name>
</gene>
<evidence type="ECO:0000256" key="1">
    <source>
        <dbReference type="ARBA" id="ARBA00001946"/>
    </source>
</evidence>
<dbReference type="PROSITE" id="PS51462">
    <property type="entry name" value="NUDIX"/>
    <property type="match status" value="1"/>
</dbReference>
<organism evidence="7 8">
    <name type="scientific">Streptacidiphilus cavernicola</name>
    <dbReference type="NCBI Taxonomy" id="3342716"/>
    <lineage>
        <taxon>Bacteria</taxon>
        <taxon>Bacillati</taxon>
        <taxon>Actinomycetota</taxon>
        <taxon>Actinomycetes</taxon>
        <taxon>Kitasatosporales</taxon>
        <taxon>Streptomycetaceae</taxon>
        <taxon>Streptacidiphilus</taxon>
    </lineage>
</organism>
<evidence type="ECO:0000256" key="2">
    <source>
        <dbReference type="ARBA" id="ARBA00005582"/>
    </source>
</evidence>
<sequence>MTYDRCLARKRMAASVLFFDEADRVLLVDPVYKPRWEVPGGAVDADESPRDAACREVKEELGMSAAPGRLLAVDWVPPRPERGEGMITVFDGGVLTGLQVAGIVLQAEELQGYRFVEVGQVHEYLTELLGRRVKACAAARRAGTTLYLENGSDVTLGCT</sequence>
<dbReference type="Proteomes" id="UP001592528">
    <property type="component" value="Unassembled WGS sequence"/>
</dbReference>
<accession>A0ABV6UWF3</accession>
<dbReference type="Pfam" id="PF00293">
    <property type="entry name" value="NUDIX"/>
    <property type="match status" value="1"/>
</dbReference>
<name>A0ABV6UWF3_9ACTN</name>
<dbReference type="InterPro" id="IPR020084">
    <property type="entry name" value="NUDIX_hydrolase_CS"/>
</dbReference>
<dbReference type="PANTHER" id="PTHR43046:SF12">
    <property type="entry name" value="GDP-MANNOSE MANNOSYL HYDROLASE"/>
    <property type="match status" value="1"/>
</dbReference>
<comment type="caution">
    <text evidence="7">The sequence shown here is derived from an EMBL/GenBank/DDBJ whole genome shotgun (WGS) entry which is preliminary data.</text>
</comment>
<dbReference type="PRINTS" id="PR00502">
    <property type="entry name" value="NUDIXFAMILY"/>
</dbReference>
<keyword evidence="4" id="KW-0460">Magnesium</keyword>
<dbReference type="InterPro" id="IPR020476">
    <property type="entry name" value="Nudix_hydrolase"/>
</dbReference>
<evidence type="ECO:0000313" key="7">
    <source>
        <dbReference type="EMBL" id="MFC1405798.1"/>
    </source>
</evidence>